<comment type="caution">
    <text evidence="1">The sequence shown here is derived from an EMBL/GenBank/DDBJ whole genome shotgun (WGS) entry which is preliminary data.</text>
</comment>
<proteinExistence type="predicted"/>
<dbReference type="Proteomes" id="UP001283361">
    <property type="component" value="Unassembled WGS sequence"/>
</dbReference>
<gene>
    <name evidence="1" type="ORF">RRG08_061247</name>
</gene>
<organism evidence="1 2">
    <name type="scientific">Elysia crispata</name>
    <name type="common">lettuce slug</name>
    <dbReference type="NCBI Taxonomy" id="231223"/>
    <lineage>
        <taxon>Eukaryota</taxon>
        <taxon>Metazoa</taxon>
        <taxon>Spiralia</taxon>
        <taxon>Lophotrochozoa</taxon>
        <taxon>Mollusca</taxon>
        <taxon>Gastropoda</taxon>
        <taxon>Heterobranchia</taxon>
        <taxon>Euthyneura</taxon>
        <taxon>Panpulmonata</taxon>
        <taxon>Sacoglossa</taxon>
        <taxon>Placobranchoidea</taxon>
        <taxon>Plakobranchidae</taxon>
        <taxon>Elysia</taxon>
    </lineage>
</organism>
<name>A0AAE0ZG15_9GAST</name>
<dbReference type="AlphaFoldDB" id="A0AAE0ZG15"/>
<protein>
    <submittedName>
        <fullName evidence="1">Uncharacterized protein</fullName>
    </submittedName>
</protein>
<evidence type="ECO:0000313" key="1">
    <source>
        <dbReference type="EMBL" id="KAK3768788.1"/>
    </source>
</evidence>
<evidence type="ECO:0000313" key="2">
    <source>
        <dbReference type="Proteomes" id="UP001283361"/>
    </source>
</evidence>
<reference evidence="1" key="1">
    <citation type="journal article" date="2023" name="G3 (Bethesda)">
        <title>A reference genome for the long-term kleptoplast-retaining sea slug Elysia crispata morphotype clarki.</title>
        <authorList>
            <person name="Eastman K.E."/>
            <person name="Pendleton A.L."/>
            <person name="Shaikh M.A."/>
            <person name="Suttiyut T."/>
            <person name="Ogas R."/>
            <person name="Tomko P."/>
            <person name="Gavelis G."/>
            <person name="Widhalm J.R."/>
            <person name="Wisecaver J.H."/>
        </authorList>
    </citation>
    <scope>NUCLEOTIDE SEQUENCE</scope>
    <source>
        <strain evidence="1">ECLA1</strain>
    </source>
</reference>
<accession>A0AAE0ZG15</accession>
<keyword evidence="2" id="KW-1185">Reference proteome</keyword>
<sequence>MPGCPQGLHALPSEIPVDIPSICLPRDPINGSKKRASSFQNTPSQPAHLILVVTWLRNQRHEHLDQNYF</sequence>
<dbReference type="EMBL" id="JAWDGP010004017">
    <property type="protein sequence ID" value="KAK3768788.1"/>
    <property type="molecule type" value="Genomic_DNA"/>
</dbReference>